<organism evidence="9 10">
    <name type="scientific">Candidatus Magasanikbacteria bacterium GW2011_GWA2_45_39</name>
    <dbReference type="NCBI Taxonomy" id="1619041"/>
    <lineage>
        <taxon>Bacteria</taxon>
        <taxon>Candidatus Magasanikiibacteriota</taxon>
    </lineage>
</organism>
<dbReference type="InterPro" id="IPR032816">
    <property type="entry name" value="VTT_dom"/>
</dbReference>
<proteinExistence type="inferred from homology"/>
<evidence type="ECO:0000256" key="6">
    <source>
        <dbReference type="ARBA" id="ARBA00023136"/>
    </source>
</evidence>
<evidence type="ECO:0000256" key="2">
    <source>
        <dbReference type="ARBA" id="ARBA00010792"/>
    </source>
</evidence>
<feature type="transmembrane region" description="Helical" evidence="7">
    <location>
        <begin position="169"/>
        <end position="190"/>
    </location>
</feature>
<evidence type="ECO:0000313" key="10">
    <source>
        <dbReference type="Proteomes" id="UP000033999"/>
    </source>
</evidence>
<dbReference type="PATRIC" id="fig|1619041.3.peg.718"/>
<dbReference type="InterPro" id="IPR032818">
    <property type="entry name" value="DedA-like"/>
</dbReference>
<dbReference type="AlphaFoldDB" id="A0A0G1MEF5"/>
<evidence type="ECO:0000256" key="5">
    <source>
        <dbReference type="ARBA" id="ARBA00022989"/>
    </source>
</evidence>
<gene>
    <name evidence="9" type="ORF">UX10_C0026G0009</name>
</gene>
<evidence type="ECO:0000256" key="7">
    <source>
        <dbReference type="RuleBase" id="RU367016"/>
    </source>
</evidence>
<evidence type="ECO:0000256" key="4">
    <source>
        <dbReference type="ARBA" id="ARBA00022692"/>
    </source>
</evidence>
<keyword evidence="6 7" id="KW-0472">Membrane</keyword>
<evidence type="ECO:0000256" key="3">
    <source>
        <dbReference type="ARBA" id="ARBA00022475"/>
    </source>
</evidence>
<evidence type="ECO:0000259" key="8">
    <source>
        <dbReference type="Pfam" id="PF09335"/>
    </source>
</evidence>
<dbReference type="GO" id="GO:0005886">
    <property type="term" value="C:plasma membrane"/>
    <property type="evidence" value="ECO:0007669"/>
    <property type="project" value="UniProtKB-SubCell"/>
</dbReference>
<keyword evidence="3 7" id="KW-1003">Cell membrane</keyword>
<dbReference type="PANTHER" id="PTHR30353">
    <property type="entry name" value="INNER MEMBRANE PROTEIN DEDA-RELATED"/>
    <property type="match status" value="1"/>
</dbReference>
<sequence length="213" mass="23613">MFDIITLIKTAGYLGIAGILFAESGLFVGFFLPGDSLLFTAGFLASQGYLHIVPLMVLSFVAAVAGDSVGYAFGRRVGPAIFNREDSLLFHKDHIERARKFYERHGGKTIILARFLPIVRTFAPILAGVGNMRYSVFLVYNLVGGFLWTIGLSGLGYFLGNTIPDVDRYLLPIILGIIILSVAPSAYHLLKEKSVRDHIKLYLKRVFKNRKTP</sequence>
<comment type="subcellular location">
    <subcellularLocation>
        <location evidence="1 7">Cell membrane</location>
        <topology evidence="1 7">Multi-pass membrane protein</topology>
    </subcellularLocation>
</comment>
<protein>
    <recommendedName>
        <fullName evidence="8">VTT domain-containing protein</fullName>
    </recommendedName>
</protein>
<name>A0A0G1MEF5_9BACT</name>
<feature type="domain" description="VTT" evidence="8">
    <location>
        <begin position="32"/>
        <end position="157"/>
    </location>
</feature>
<feature type="transmembrane region" description="Helical" evidence="7">
    <location>
        <begin position="12"/>
        <end position="32"/>
    </location>
</feature>
<keyword evidence="5 7" id="KW-1133">Transmembrane helix</keyword>
<comment type="similarity">
    <text evidence="2 7">Belongs to the DedA family.</text>
</comment>
<feature type="transmembrane region" description="Helical" evidence="7">
    <location>
        <begin position="137"/>
        <end position="157"/>
    </location>
</feature>
<dbReference type="PANTHER" id="PTHR30353:SF0">
    <property type="entry name" value="TRANSMEMBRANE PROTEIN"/>
    <property type="match status" value="1"/>
</dbReference>
<comment type="caution">
    <text evidence="9">The sequence shown here is derived from an EMBL/GenBank/DDBJ whole genome shotgun (WGS) entry which is preliminary data.</text>
</comment>
<dbReference type="Pfam" id="PF09335">
    <property type="entry name" value="VTT_dom"/>
    <property type="match status" value="1"/>
</dbReference>
<feature type="transmembrane region" description="Helical" evidence="7">
    <location>
        <begin position="52"/>
        <end position="74"/>
    </location>
</feature>
<accession>A0A0G1MEF5</accession>
<evidence type="ECO:0000256" key="1">
    <source>
        <dbReference type="ARBA" id="ARBA00004651"/>
    </source>
</evidence>
<dbReference type="Proteomes" id="UP000033999">
    <property type="component" value="Unassembled WGS sequence"/>
</dbReference>
<reference evidence="9 10" key="1">
    <citation type="journal article" date="2015" name="Nature">
        <title>rRNA introns, odd ribosomes, and small enigmatic genomes across a large radiation of phyla.</title>
        <authorList>
            <person name="Brown C.T."/>
            <person name="Hug L.A."/>
            <person name="Thomas B.C."/>
            <person name="Sharon I."/>
            <person name="Castelle C.J."/>
            <person name="Singh A."/>
            <person name="Wilkins M.J."/>
            <person name="Williams K.H."/>
            <person name="Banfield J.F."/>
        </authorList>
    </citation>
    <scope>NUCLEOTIDE SEQUENCE [LARGE SCALE GENOMIC DNA]</scope>
</reference>
<evidence type="ECO:0000313" key="9">
    <source>
        <dbReference type="EMBL" id="KKU06681.1"/>
    </source>
</evidence>
<keyword evidence="4 7" id="KW-0812">Transmembrane</keyword>
<dbReference type="EMBL" id="LCKX01000026">
    <property type="protein sequence ID" value="KKU06681.1"/>
    <property type="molecule type" value="Genomic_DNA"/>
</dbReference>